<dbReference type="GO" id="GO:0006144">
    <property type="term" value="P:purine nucleobase metabolic process"/>
    <property type="evidence" value="ECO:0007669"/>
    <property type="project" value="UniProtKB-KW"/>
</dbReference>
<dbReference type="PRINTS" id="PR00189">
    <property type="entry name" value="TRNSTHYRETIN"/>
</dbReference>
<evidence type="ECO:0000256" key="6">
    <source>
        <dbReference type="ARBA" id="ARBA00022801"/>
    </source>
</evidence>
<dbReference type="GO" id="GO:0033971">
    <property type="term" value="F:hydroxyisourate hydrolase activity"/>
    <property type="evidence" value="ECO:0007669"/>
    <property type="project" value="UniProtKB-EC"/>
</dbReference>
<organism evidence="12 13">
    <name type="scientific">Asanoa ishikariensis</name>
    <dbReference type="NCBI Taxonomy" id="137265"/>
    <lineage>
        <taxon>Bacteria</taxon>
        <taxon>Bacillati</taxon>
        <taxon>Actinomycetota</taxon>
        <taxon>Actinomycetes</taxon>
        <taxon>Micromonosporales</taxon>
        <taxon>Micromonosporaceae</taxon>
        <taxon>Asanoa</taxon>
    </lineage>
</organism>
<dbReference type="NCBIfam" id="NF010372">
    <property type="entry name" value="PRK13798.1"/>
    <property type="match status" value="1"/>
</dbReference>
<dbReference type="STRING" id="137265.SAMN05421684_4652"/>
<dbReference type="InterPro" id="IPR017595">
    <property type="entry name" value="OHCU_decarboxylase-2"/>
</dbReference>
<dbReference type="SUPFAM" id="SSF158694">
    <property type="entry name" value="UraD-Like"/>
    <property type="match status" value="1"/>
</dbReference>
<evidence type="ECO:0000313" key="12">
    <source>
        <dbReference type="EMBL" id="SDZ33794.1"/>
    </source>
</evidence>
<dbReference type="Pfam" id="PF09349">
    <property type="entry name" value="OHCU_decarbox"/>
    <property type="match status" value="1"/>
</dbReference>
<evidence type="ECO:0000256" key="5">
    <source>
        <dbReference type="ARBA" id="ARBA00022793"/>
    </source>
</evidence>
<dbReference type="Proteomes" id="UP000199632">
    <property type="component" value="Unassembled WGS sequence"/>
</dbReference>
<keyword evidence="4" id="KW-0659">Purine metabolism</keyword>
<dbReference type="InterPro" id="IPR023418">
    <property type="entry name" value="Thyroxine_BS"/>
</dbReference>
<dbReference type="InterPro" id="IPR036817">
    <property type="entry name" value="Transthyretin/HIU_hydrolase_sf"/>
</dbReference>
<keyword evidence="7" id="KW-0456">Lyase</keyword>
<feature type="binding site" evidence="8">
    <location>
        <position position="192"/>
    </location>
    <ligand>
        <name>substrate</name>
    </ligand>
</feature>
<name>A0A1H3S7B0_9ACTN</name>
<sequence length="290" mass="31863">MIGGAPWSSHAVSTFKGDVIADVDRFNRLTPAEAERELFACCAVPGWAEAVAAGRPYPDRAALLASADAGLRRLTWSDVSLAISAHPRIGERPAGGHRESTWSRQEQSGVAADADTRTALKRANLDYERRFDHVFLIFATGKSQAEILDAVRHRLDNDDETEHRVVQEELRKIALLRLERLVTDATAPLSTHVLDLGRGKPAAGVAVKLERGAETLAKGRTDDDGRLRDWVPAEGWAAGDYRLVFDVAGYLDDPTFFPEVVIGFRVSEPGAHHHVPLLLNRHGYTTYRGS</sequence>
<evidence type="ECO:0000256" key="3">
    <source>
        <dbReference type="ARBA" id="ARBA00004754"/>
    </source>
</evidence>
<evidence type="ECO:0000256" key="8">
    <source>
        <dbReference type="PIRSR" id="PIRSR600895-51"/>
    </source>
</evidence>
<dbReference type="PROSITE" id="PS00768">
    <property type="entry name" value="TRANSTHYRETIN_1"/>
    <property type="match status" value="1"/>
</dbReference>
<dbReference type="OrthoDB" id="9792386at2"/>
<dbReference type="PANTHER" id="PTHR43466:SF1">
    <property type="entry name" value="2-OXO-4-HYDROXY-4-CARBOXY-5-UREIDOIMIDAZOLINE DECARBOXYLASE-RELATED"/>
    <property type="match status" value="1"/>
</dbReference>
<dbReference type="AlphaFoldDB" id="A0A1H3S7B0"/>
<dbReference type="NCBIfam" id="TIGR02962">
    <property type="entry name" value="hdxy_isourate"/>
    <property type="match status" value="1"/>
</dbReference>
<evidence type="ECO:0000259" key="10">
    <source>
        <dbReference type="Pfam" id="PF00576"/>
    </source>
</evidence>
<evidence type="ECO:0000256" key="9">
    <source>
        <dbReference type="SAM" id="MobiDB-lite"/>
    </source>
</evidence>
<dbReference type="RefSeq" id="WP_090796466.1">
    <property type="nucleotide sequence ID" value="NZ_BOND01000037.1"/>
</dbReference>
<evidence type="ECO:0000256" key="1">
    <source>
        <dbReference type="ARBA" id="ARBA00001043"/>
    </source>
</evidence>
<evidence type="ECO:0000313" key="13">
    <source>
        <dbReference type="Proteomes" id="UP000199632"/>
    </source>
</evidence>
<keyword evidence="13" id="KW-1185">Reference proteome</keyword>
<comment type="catalytic activity">
    <reaction evidence="1">
        <text>5-hydroxyisourate + H2O = 5-hydroxy-2-oxo-4-ureido-2,5-dihydro-1H-imidazole-5-carboxylate + H(+)</text>
        <dbReference type="Rhea" id="RHEA:23736"/>
        <dbReference type="ChEBI" id="CHEBI:15377"/>
        <dbReference type="ChEBI" id="CHEBI:15378"/>
        <dbReference type="ChEBI" id="CHEBI:18072"/>
        <dbReference type="ChEBI" id="CHEBI:58639"/>
        <dbReference type="EC" id="3.5.2.17"/>
    </reaction>
</comment>
<dbReference type="InterPro" id="IPR036778">
    <property type="entry name" value="OHCU_decarboxylase_sf"/>
</dbReference>
<dbReference type="InterPro" id="IPR018020">
    <property type="entry name" value="OHCU_decarboxylase"/>
</dbReference>
<dbReference type="InterPro" id="IPR023416">
    <property type="entry name" value="Transthyretin/HIU_hydrolase_d"/>
</dbReference>
<dbReference type="GO" id="GO:0051997">
    <property type="term" value="F:2-oxo-4-hydroxy-4-carboxy-5-ureidoimidazoline decarboxylase activity"/>
    <property type="evidence" value="ECO:0007669"/>
    <property type="project" value="UniProtKB-EC"/>
</dbReference>
<dbReference type="PANTHER" id="PTHR43466">
    <property type="entry name" value="2-OXO-4-HYDROXY-4-CARBOXY-5-UREIDOIMIDAZOLINE DECARBOXYLASE-RELATED"/>
    <property type="match status" value="1"/>
</dbReference>
<accession>A0A1H3S7B0</accession>
<dbReference type="GO" id="GO:0019628">
    <property type="term" value="P:urate catabolic process"/>
    <property type="evidence" value="ECO:0007669"/>
    <property type="project" value="TreeGrafter"/>
</dbReference>
<feature type="domain" description="Transthyretin/hydroxyisourate hydrolase" evidence="10">
    <location>
        <begin position="189"/>
        <end position="289"/>
    </location>
</feature>
<dbReference type="NCBIfam" id="TIGR03180">
    <property type="entry name" value="UraD_2"/>
    <property type="match status" value="1"/>
</dbReference>
<protein>
    <submittedName>
        <fullName evidence="12">2-oxo-4-hydroxy-4-carboxy-5-ureidoimidazoline decarboxylase</fullName>
    </submittedName>
</protein>
<feature type="region of interest" description="Disordered" evidence="9">
    <location>
        <begin position="87"/>
        <end position="115"/>
    </location>
</feature>
<dbReference type="EMBL" id="FNQB01000002">
    <property type="protein sequence ID" value="SDZ33794.1"/>
    <property type="molecule type" value="Genomic_DNA"/>
</dbReference>
<gene>
    <name evidence="12" type="ORF">SAMN05421684_4652</name>
</gene>
<keyword evidence="5" id="KW-0210">Decarboxylase</keyword>
<dbReference type="SUPFAM" id="SSF49472">
    <property type="entry name" value="Transthyretin (synonym: prealbumin)"/>
    <property type="match status" value="1"/>
</dbReference>
<keyword evidence="6" id="KW-0378">Hydrolase</keyword>
<comment type="pathway">
    <text evidence="3">Purine metabolism; urate degradation; (S)-allantoin from urate: step 3/3.</text>
</comment>
<feature type="domain" description="Oxo-4-hydroxy-4-carboxy-5-ureidoimidazoline decarboxylase" evidence="11">
    <location>
        <begin position="27"/>
        <end position="179"/>
    </location>
</feature>
<evidence type="ECO:0000256" key="2">
    <source>
        <dbReference type="ARBA" id="ARBA00001163"/>
    </source>
</evidence>
<feature type="compositionally biased region" description="Basic and acidic residues" evidence="9">
    <location>
        <begin position="88"/>
        <end position="101"/>
    </location>
</feature>
<evidence type="ECO:0000256" key="7">
    <source>
        <dbReference type="ARBA" id="ARBA00023239"/>
    </source>
</evidence>
<dbReference type="Gene3D" id="2.60.40.180">
    <property type="entry name" value="Transthyretin/hydroxyisourate hydrolase domain"/>
    <property type="match status" value="1"/>
</dbReference>
<reference evidence="13" key="1">
    <citation type="submission" date="2016-10" db="EMBL/GenBank/DDBJ databases">
        <authorList>
            <person name="Varghese N."/>
            <person name="Submissions S."/>
        </authorList>
    </citation>
    <scope>NUCLEOTIDE SEQUENCE [LARGE SCALE GENOMIC DNA]</scope>
    <source>
        <strain evidence="13">DSM 44718</strain>
    </source>
</reference>
<comment type="catalytic activity">
    <reaction evidence="2">
        <text>5-hydroxy-2-oxo-4-ureido-2,5-dihydro-1H-imidazole-5-carboxylate + H(+) = (S)-allantoin + CO2</text>
        <dbReference type="Rhea" id="RHEA:26301"/>
        <dbReference type="ChEBI" id="CHEBI:15378"/>
        <dbReference type="ChEBI" id="CHEBI:15678"/>
        <dbReference type="ChEBI" id="CHEBI:16526"/>
        <dbReference type="ChEBI" id="CHEBI:58639"/>
        <dbReference type="EC" id="4.1.1.97"/>
    </reaction>
</comment>
<proteinExistence type="predicted"/>
<dbReference type="Gene3D" id="1.10.3330.10">
    <property type="entry name" value="Oxo-4-hydroxy-4-carboxy-5-ureidoimidazoline decarboxylase"/>
    <property type="match status" value="1"/>
</dbReference>
<feature type="binding site" evidence="8">
    <location>
        <position position="226"/>
    </location>
    <ligand>
        <name>substrate</name>
    </ligand>
</feature>
<evidence type="ECO:0000256" key="4">
    <source>
        <dbReference type="ARBA" id="ARBA00022631"/>
    </source>
</evidence>
<dbReference type="InterPro" id="IPR014306">
    <property type="entry name" value="Hydroxyisourate_hydrolase"/>
</dbReference>
<feature type="binding site" evidence="8">
    <location>
        <position position="287"/>
    </location>
    <ligand>
        <name>substrate</name>
    </ligand>
</feature>
<dbReference type="Pfam" id="PF00576">
    <property type="entry name" value="Transthyretin"/>
    <property type="match status" value="1"/>
</dbReference>
<dbReference type="InterPro" id="IPR000895">
    <property type="entry name" value="Transthyretin/HIU_hydrolase"/>
</dbReference>
<dbReference type="CDD" id="cd05822">
    <property type="entry name" value="TLP_HIUase"/>
    <property type="match status" value="1"/>
</dbReference>
<evidence type="ECO:0000259" key="11">
    <source>
        <dbReference type="Pfam" id="PF09349"/>
    </source>
</evidence>